<dbReference type="OrthoDB" id="10250638at2759"/>
<dbReference type="GO" id="GO:0035721">
    <property type="term" value="P:intraciliary retrograde transport"/>
    <property type="evidence" value="ECO:0007669"/>
    <property type="project" value="InterPro"/>
</dbReference>
<protein>
    <submittedName>
        <fullName evidence="4">Putative WD repeat 19-like protein</fullName>
    </submittedName>
</protein>
<keyword evidence="1" id="KW-0853">WD repeat</keyword>
<gene>
    <name evidence="4" type="ORF">TGDOM2_211380</name>
</gene>
<dbReference type="AlphaFoldDB" id="A0A086JES2"/>
<dbReference type="InterPro" id="IPR057855">
    <property type="entry name" value="Beta-prop_WDR19_1st"/>
</dbReference>
<evidence type="ECO:0000259" key="3">
    <source>
        <dbReference type="Pfam" id="PF23389"/>
    </source>
</evidence>
<dbReference type="PANTHER" id="PTHR14920">
    <property type="entry name" value="OSMOTIC AVOIDANCE ABNORMAL PROTEIN 1/WD REPEAT MEMBRANE PROTEIN"/>
    <property type="match status" value="1"/>
</dbReference>
<keyword evidence="2" id="KW-0677">Repeat</keyword>
<sequence length="424" mass="46073">MPAKPDCFAFVWYGSKEVGLYDTLARQYAKFLLDSNAPVSALLWDCEGKCLAVSQTGEAQVTLWDATSQTAITVETGGREVTFMQWSTTQPVLAIATSKGFVFLYNRVTREKQTVVGTHTRAVRSGSWDSGDTIALGSEDKVVSVLTAEGTLVHAFQTRLSPSLIQFARYPAGPARGLSRLFSVLLGEQSVSIYSVDDPSDTLEISLNYGFVRDMTWADEKTLIVGYRYGDVDVLEVEMKKKKIVTVSSQRVFSQYLDGLSFSPKTKKVALAGDGAIRIISAHNWAEVTQEGIKLHPQIGRVAQVSWSTTGELLCFSTTTGYIACYSAWRPSLAASFLTTILHATSLSDLVISDAHTLSCSSSTITVDFEPAFASCGRHHCAVGAGHFVKYFSYNSSKVWFVGAGNMDCMLAKGASANNIHTSS</sequence>
<name>A0A086JES2_TOXGO</name>
<dbReference type="VEuPathDB" id="ToxoDB:TGDOM2_211380"/>
<dbReference type="SUPFAM" id="SSF50978">
    <property type="entry name" value="WD40 repeat-like"/>
    <property type="match status" value="1"/>
</dbReference>
<proteinExistence type="predicted"/>
<comment type="caution">
    <text evidence="4">The sequence shown here is derived from an EMBL/GenBank/DDBJ whole genome shotgun (WGS) entry which is preliminary data.</text>
</comment>
<dbReference type="PANTHER" id="PTHR14920:SF0">
    <property type="entry name" value="WD REPEAT DOMAIN 19"/>
    <property type="match status" value="1"/>
</dbReference>
<evidence type="ECO:0000256" key="2">
    <source>
        <dbReference type="ARBA" id="ARBA00022737"/>
    </source>
</evidence>
<evidence type="ECO:0000256" key="1">
    <source>
        <dbReference type="ARBA" id="ARBA00022574"/>
    </source>
</evidence>
<reference evidence="4 5" key="1">
    <citation type="submission" date="2014-02" db="EMBL/GenBank/DDBJ databases">
        <authorList>
            <person name="Sibley D."/>
            <person name="Venepally P."/>
            <person name="Karamycheva S."/>
            <person name="Hadjithomas M."/>
            <person name="Khan A."/>
            <person name="Brunk B."/>
            <person name="Roos D."/>
            <person name="Caler E."/>
            <person name="Lorenzi H."/>
        </authorList>
    </citation>
    <scope>NUCLEOTIDE SEQUENCE [LARGE SCALE GENOMIC DNA]</scope>
    <source>
        <strain evidence="4 5">GAB2-2007-GAL-DOM2</strain>
    </source>
</reference>
<dbReference type="Pfam" id="PF23389">
    <property type="entry name" value="Beta-prop_WDR19_1st"/>
    <property type="match status" value="1"/>
</dbReference>
<organism evidence="4 5">
    <name type="scientific">Toxoplasma gondii GAB2-2007-GAL-DOM2</name>
    <dbReference type="NCBI Taxonomy" id="1130820"/>
    <lineage>
        <taxon>Eukaryota</taxon>
        <taxon>Sar</taxon>
        <taxon>Alveolata</taxon>
        <taxon>Apicomplexa</taxon>
        <taxon>Conoidasida</taxon>
        <taxon>Coccidia</taxon>
        <taxon>Eucoccidiorida</taxon>
        <taxon>Eimeriorina</taxon>
        <taxon>Sarcocystidae</taxon>
        <taxon>Toxoplasma</taxon>
    </lineage>
</organism>
<dbReference type="GO" id="GO:0030991">
    <property type="term" value="C:intraciliary transport particle A"/>
    <property type="evidence" value="ECO:0007669"/>
    <property type="project" value="TreeGrafter"/>
</dbReference>
<feature type="domain" description="WDR19 first beta-propeller" evidence="3">
    <location>
        <begin position="15"/>
        <end position="321"/>
    </location>
</feature>
<dbReference type="SMART" id="SM00320">
    <property type="entry name" value="WD40"/>
    <property type="match status" value="5"/>
</dbReference>
<dbReference type="Gene3D" id="2.130.10.10">
    <property type="entry name" value="YVTN repeat-like/Quinoprotein amine dehydrogenase"/>
    <property type="match status" value="2"/>
</dbReference>
<dbReference type="GO" id="GO:0005929">
    <property type="term" value="C:cilium"/>
    <property type="evidence" value="ECO:0007669"/>
    <property type="project" value="TreeGrafter"/>
</dbReference>
<evidence type="ECO:0000313" key="5">
    <source>
        <dbReference type="Proteomes" id="UP000028837"/>
    </source>
</evidence>
<dbReference type="InterPro" id="IPR040379">
    <property type="entry name" value="WDR19/dyf-2"/>
</dbReference>
<evidence type="ECO:0000313" key="4">
    <source>
        <dbReference type="EMBL" id="KFG30640.1"/>
    </source>
</evidence>
<accession>A0A086JES2</accession>
<dbReference type="Proteomes" id="UP000028837">
    <property type="component" value="Unassembled WGS sequence"/>
</dbReference>
<dbReference type="InterPro" id="IPR036322">
    <property type="entry name" value="WD40_repeat_dom_sf"/>
</dbReference>
<dbReference type="InterPro" id="IPR001680">
    <property type="entry name" value="WD40_rpt"/>
</dbReference>
<dbReference type="EMBL" id="AHZU02001606">
    <property type="protein sequence ID" value="KFG30640.1"/>
    <property type="molecule type" value="Genomic_DNA"/>
</dbReference>
<dbReference type="GO" id="GO:0060271">
    <property type="term" value="P:cilium assembly"/>
    <property type="evidence" value="ECO:0007669"/>
    <property type="project" value="TreeGrafter"/>
</dbReference>
<dbReference type="InterPro" id="IPR015943">
    <property type="entry name" value="WD40/YVTN_repeat-like_dom_sf"/>
</dbReference>